<evidence type="ECO:0000313" key="4">
    <source>
        <dbReference type="EMBL" id="OQP56641.1"/>
    </source>
</evidence>
<keyword evidence="5" id="KW-1185">Reference proteome</keyword>
<protein>
    <submittedName>
        <fullName evidence="4">Pyridine nucleotide-disulfide oxidoreductase</fullName>
    </submittedName>
</protein>
<reference evidence="5" key="1">
    <citation type="submission" date="2016-04" db="EMBL/GenBank/DDBJ databases">
        <authorList>
            <person name="Chen L."/>
            <person name="Zhuang W."/>
            <person name="Wang G."/>
        </authorList>
    </citation>
    <scope>NUCLEOTIDE SEQUENCE [LARGE SCALE GENOMIC DNA]</scope>
    <source>
        <strain evidence="5">208</strain>
    </source>
</reference>
<dbReference type="InterPro" id="IPR050097">
    <property type="entry name" value="Ferredoxin-NADP_redctase_2"/>
</dbReference>
<keyword evidence="1" id="KW-0285">Flavoprotein</keyword>
<organism evidence="4 5">
    <name type="scientific">Niastella populi</name>
    <dbReference type="NCBI Taxonomy" id="550983"/>
    <lineage>
        <taxon>Bacteria</taxon>
        <taxon>Pseudomonadati</taxon>
        <taxon>Bacteroidota</taxon>
        <taxon>Chitinophagia</taxon>
        <taxon>Chitinophagales</taxon>
        <taxon>Chitinophagaceae</taxon>
        <taxon>Niastella</taxon>
    </lineage>
</organism>
<dbReference type="PRINTS" id="PR00469">
    <property type="entry name" value="PNDRDTASEII"/>
</dbReference>
<evidence type="ECO:0000256" key="1">
    <source>
        <dbReference type="ARBA" id="ARBA00022630"/>
    </source>
</evidence>
<dbReference type="RefSeq" id="WP_081168886.1">
    <property type="nucleotide sequence ID" value="NZ_LWBP01000199.1"/>
</dbReference>
<accession>A0A1V9FEC8</accession>
<evidence type="ECO:0000259" key="3">
    <source>
        <dbReference type="Pfam" id="PF07992"/>
    </source>
</evidence>
<dbReference type="InterPro" id="IPR036188">
    <property type="entry name" value="FAD/NAD-bd_sf"/>
</dbReference>
<dbReference type="AlphaFoldDB" id="A0A1V9FEC8"/>
<sequence>MAYEKQYDVIIVGGSYAGLSAAMALGRSLRKVLIIDGGEPCNRQTPHSHNFITHDGKTPKEIAMLAKEQVLKYETVAFLEGTVVTAGKTEGGFEVNTAAGESFSARKLLFATGIKDQMPAIDGFAACWGITAIHCPYCHGYEVRHERTGVMANGEMGYEFCKLISNWTKDLTLFTNGKSTLTPEQAEKLAKHHIPIVEKEITAFEHTNGHLSQVRFKDGSTLSMKAVYSKLPFVLHCDIPVQLGCALSEQGLLVVDQFYKTTVPGIYAAGDATFMMRSVAMATYSGNFAGAMINKDLVDETF</sequence>
<dbReference type="InterPro" id="IPR023753">
    <property type="entry name" value="FAD/NAD-binding_dom"/>
</dbReference>
<dbReference type="SUPFAM" id="SSF51905">
    <property type="entry name" value="FAD/NAD(P)-binding domain"/>
    <property type="match status" value="1"/>
</dbReference>
<keyword evidence="2" id="KW-0560">Oxidoreductase</keyword>
<comment type="caution">
    <text evidence="4">The sequence shown here is derived from an EMBL/GenBank/DDBJ whole genome shotgun (WGS) entry which is preliminary data.</text>
</comment>
<dbReference type="OrthoDB" id="9806179at2"/>
<dbReference type="EMBL" id="LWBP01000199">
    <property type="protein sequence ID" value="OQP56641.1"/>
    <property type="molecule type" value="Genomic_DNA"/>
</dbReference>
<gene>
    <name evidence="4" type="ORF">A4R26_05650</name>
</gene>
<dbReference type="Gene3D" id="3.50.50.60">
    <property type="entry name" value="FAD/NAD(P)-binding domain"/>
    <property type="match status" value="2"/>
</dbReference>
<dbReference type="Proteomes" id="UP000192276">
    <property type="component" value="Unassembled WGS sequence"/>
</dbReference>
<dbReference type="GO" id="GO:0016491">
    <property type="term" value="F:oxidoreductase activity"/>
    <property type="evidence" value="ECO:0007669"/>
    <property type="project" value="UniProtKB-KW"/>
</dbReference>
<dbReference type="PANTHER" id="PTHR48105">
    <property type="entry name" value="THIOREDOXIN REDUCTASE 1-RELATED-RELATED"/>
    <property type="match status" value="1"/>
</dbReference>
<dbReference type="PRINTS" id="PR00368">
    <property type="entry name" value="FADPNR"/>
</dbReference>
<dbReference type="Pfam" id="PF07992">
    <property type="entry name" value="Pyr_redox_2"/>
    <property type="match status" value="1"/>
</dbReference>
<evidence type="ECO:0000256" key="2">
    <source>
        <dbReference type="ARBA" id="ARBA00023002"/>
    </source>
</evidence>
<evidence type="ECO:0000313" key="5">
    <source>
        <dbReference type="Proteomes" id="UP000192276"/>
    </source>
</evidence>
<dbReference type="STRING" id="550983.A4R26_05650"/>
<feature type="domain" description="FAD/NAD(P)-binding" evidence="3">
    <location>
        <begin position="7"/>
        <end position="285"/>
    </location>
</feature>
<name>A0A1V9FEC8_9BACT</name>
<proteinExistence type="predicted"/>